<comment type="caution">
    <text evidence="1">The sequence shown here is derived from an EMBL/GenBank/DDBJ whole genome shotgun (WGS) entry which is preliminary data.</text>
</comment>
<keyword evidence="2" id="KW-1185">Reference proteome</keyword>
<protein>
    <submittedName>
        <fullName evidence="1">Uncharacterized protein</fullName>
    </submittedName>
</protein>
<reference evidence="1 2" key="1">
    <citation type="submission" date="2017-07" db="EMBL/GenBank/DDBJ databases">
        <title>First draft Genome Sequence of Nocardia cerradoensis isolated from human infection.</title>
        <authorList>
            <person name="Carrasco G."/>
        </authorList>
    </citation>
    <scope>NUCLEOTIDE SEQUENCE [LARGE SCALE GENOMIC DNA]</scope>
    <source>
        <strain evidence="1 2">CNM20130759</strain>
    </source>
</reference>
<name>A0A231GYP5_9NOCA</name>
<sequence length="292" mass="32079">MGEFVDDVVAIGPSAGRVSPGPVVFRIGVERPGSVGHSGQVQPHPHGPFAARRAEGLGVVARGIHEFDAQFANIGHVLDQVGGIPESREQLVQRLQNLLDRIDWDIGMIETGDHEIRMVETECFDQPGLGLRIGAQSGDVRRLLRRVRRMPLGSDQFGQHLLVRVGQHLPLRLGEVRQSIRDVRNLFSHRGDDRPRNRVVLPHRTTIDISNELGGERARHGLLGVECGPPACHLTVRADIPVLCAAPSPGDRVQQAEQLTGSRIQISTIHGAERRESFARRIIADQSQIVCP</sequence>
<gene>
    <name evidence="1" type="ORF">B7C42_06061</name>
</gene>
<dbReference type="AlphaFoldDB" id="A0A231GYP5"/>
<proteinExistence type="predicted"/>
<accession>A0A231GYP5</accession>
<dbReference type="EMBL" id="NGAF01000017">
    <property type="protein sequence ID" value="OXR41719.1"/>
    <property type="molecule type" value="Genomic_DNA"/>
</dbReference>
<organism evidence="1 2">
    <name type="scientific">Nocardia cerradoensis</name>
    <dbReference type="NCBI Taxonomy" id="85688"/>
    <lineage>
        <taxon>Bacteria</taxon>
        <taxon>Bacillati</taxon>
        <taxon>Actinomycetota</taxon>
        <taxon>Actinomycetes</taxon>
        <taxon>Mycobacteriales</taxon>
        <taxon>Nocardiaceae</taxon>
        <taxon>Nocardia</taxon>
    </lineage>
</organism>
<dbReference type="Proteomes" id="UP000215506">
    <property type="component" value="Unassembled WGS sequence"/>
</dbReference>
<evidence type="ECO:0000313" key="2">
    <source>
        <dbReference type="Proteomes" id="UP000215506"/>
    </source>
</evidence>
<evidence type="ECO:0000313" key="1">
    <source>
        <dbReference type="EMBL" id="OXR41719.1"/>
    </source>
</evidence>